<dbReference type="EMBL" id="JARBJD010000009">
    <property type="protein sequence ID" value="KAK2962867.1"/>
    <property type="molecule type" value="Genomic_DNA"/>
</dbReference>
<dbReference type="Pfam" id="PF09234">
    <property type="entry name" value="DUF1963"/>
    <property type="match status" value="1"/>
</dbReference>
<gene>
    <name evidence="1" type="ORF">BLNAU_2302</name>
</gene>
<dbReference type="InterPro" id="IPR015315">
    <property type="entry name" value="DUF1963"/>
</dbReference>
<evidence type="ECO:0000313" key="1">
    <source>
        <dbReference type="EMBL" id="KAK2962867.1"/>
    </source>
</evidence>
<protein>
    <recommendedName>
        <fullName evidence="3">DUF1963 domain-containing protein</fullName>
    </recommendedName>
</protein>
<proteinExistence type="predicted"/>
<dbReference type="PANTHER" id="PTHR36436">
    <property type="entry name" value="SLL5081 PROTEIN"/>
    <property type="match status" value="1"/>
</dbReference>
<organism evidence="1 2">
    <name type="scientific">Blattamonas nauphoetae</name>
    <dbReference type="NCBI Taxonomy" id="2049346"/>
    <lineage>
        <taxon>Eukaryota</taxon>
        <taxon>Metamonada</taxon>
        <taxon>Preaxostyla</taxon>
        <taxon>Oxymonadida</taxon>
        <taxon>Blattamonas</taxon>
    </lineage>
</organism>
<dbReference type="Proteomes" id="UP001281761">
    <property type="component" value="Unassembled WGS sequence"/>
</dbReference>
<dbReference type="PANTHER" id="PTHR36436:SF6">
    <property type="entry name" value="SLL5081 PROTEIN"/>
    <property type="match status" value="1"/>
</dbReference>
<sequence length="277" mass="32032">MTETATDKQKSDFLQKIRTYLDEKTKTPALPLTFVPQKTGRLDSKIGGEPYLPPGFKYPTIDLAEKQSVDGDESQLVLLAQLNFETLPHLPDFPTTGILQIYIDKNDDVYGINFDRYTEQKGWRIVYHPTIEHDESKLQTPPPVVNYDNLPFEEEHLIVPGTILEEPLTNYDYRFGEIWEEQFESEASELGLERYELAEELFPDEAGFSHKLGGYPAFTQDDPRSDEQYQAHDVLLLQINSDQKIMWGDVGIANFFISRDDLKACRFDRVMYNWDCS</sequence>
<dbReference type="SUPFAM" id="SSF103032">
    <property type="entry name" value="Hypothetical protein YwqG"/>
    <property type="match status" value="1"/>
</dbReference>
<reference evidence="1 2" key="1">
    <citation type="journal article" date="2022" name="bioRxiv">
        <title>Genomics of Preaxostyla Flagellates Illuminates Evolutionary Transitions and the Path Towards Mitochondrial Loss.</title>
        <authorList>
            <person name="Novak L.V.F."/>
            <person name="Treitli S.C."/>
            <person name="Pyrih J."/>
            <person name="Halakuc P."/>
            <person name="Pipaliya S.V."/>
            <person name="Vacek V."/>
            <person name="Brzon O."/>
            <person name="Soukal P."/>
            <person name="Eme L."/>
            <person name="Dacks J.B."/>
            <person name="Karnkowska A."/>
            <person name="Elias M."/>
            <person name="Hampl V."/>
        </authorList>
    </citation>
    <scope>NUCLEOTIDE SEQUENCE [LARGE SCALE GENOMIC DNA]</scope>
    <source>
        <strain evidence="1">NAU3</strain>
        <tissue evidence="1">Gut</tissue>
    </source>
</reference>
<dbReference type="InterPro" id="IPR035948">
    <property type="entry name" value="YwqG-like_sf"/>
</dbReference>
<accession>A0ABQ9YGI7</accession>
<dbReference type="Gene3D" id="2.30.320.10">
    <property type="entry name" value="YwqG-like"/>
    <property type="match status" value="1"/>
</dbReference>
<evidence type="ECO:0008006" key="3">
    <source>
        <dbReference type="Google" id="ProtNLM"/>
    </source>
</evidence>
<name>A0ABQ9YGI7_9EUKA</name>
<keyword evidence="2" id="KW-1185">Reference proteome</keyword>
<evidence type="ECO:0000313" key="2">
    <source>
        <dbReference type="Proteomes" id="UP001281761"/>
    </source>
</evidence>
<comment type="caution">
    <text evidence="1">The sequence shown here is derived from an EMBL/GenBank/DDBJ whole genome shotgun (WGS) entry which is preliminary data.</text>
</comment>